<dbReference type="GO" id="GO:0043335">
    <property type="term" value="P:protein unfolding"/>
    <property type="evidence" value="ECO:0007669"/>
    <property type="project" value="TreeGrafter"/>
</dbReference>
<organism evidence="17 18">
    <name type="scientific">Hyella patelloides LEGE 07179</name>
    <dbReference type="NCBI Taxonomy" id="945734"/>
    <lineage>
        <taxon>Bacteria</taxon>
        <taxon>Bacillati</taxon>
        <taxon>Cyanobacteriota</taxon>
        <taxon>Cyanophyceae</taxon>
        <taxon>Pleurocapsales</taxon>
        <taxon>Hyellaceae</taxon>
        <taxon>Hyella</taxon>
    </lineage>
</organism>
<comment type="catalytic activity">
    <reaction evidence="1 12 13">
        <text>[protein]-peptidylproline (omega=180) = [protein]-peptidylproline (omega=0)</text>
        <dbReference type="Rhea" id="RHEA:16237"/>
        <dbReference type="Rhea" id="RHEA-COMP:10747"/>
        <dbReference type="Rhea" id="RHEA-COMP:10748"/>
        <dbReference type="ChEBI" id="CHEBI:83833"/>
        <dbReference type="ChEBI" id="CHEBI:83834"/>
        <dbReference type="EC" id="5.2.1.8"/>
    </reaction>
</comment>
<dbReference type="Gene3D" id="3.10.50.40">
    <property type="match status" value="1"/>
</dbReference>
<dbReference type="GO" id="GO:0003755">
    <property type="term" value="F:peptidyl-prolyl cis-trans isomerase activity"/>
    <property type="evidence" value="ECO:0007669"/>
    <property type="project" value="UniProtKB-UniRule"/>
</dbReference>
<keyword evidence="12" id="KW-0963">Cytoplasm</keyword>
<dbReference type="GO" id="GO:0044183">
    <property type="term" value="F:protein folding chaperone"/>
    <property type="evidence" value="ECO:0007669"/>
    <property type="project" value="TreeGrafter"/>
</dbReference>
<feature type="compositionally biased region" description="Acidic residues" evidence="15">
    <location>
        <begin position="443"/>
        <end position="460"/>
    </location>
</feature>
<dbReference type="GO" id="GO:0043022">
    <property type="term" value="F:ribosome binding"/>
    <property type="evidence" value="ECO:0007669"/>
    <property type="project" value="TreeGrafter"/>
</dbReference>
<comment type="domain">
    <text evidence="12">Consists of 3 domains; the N-terminus binds the ribosome, the middle domain has PPIase activity, while the C-terminus has intrinsic chaperone activity on its own.</text>
</comment>
<dbReference type="InterPro" id="IPR036611">
    <property type="entry name" value="Trigger_fac_ribosome-bd_sf"/>
</dbReference>
<evidence type="ECO:0000256" key="8">
    <source>
        <dbReference type="ARBA" id="ARBA00023235"/>
    </source>
</evidence>
<dbReference type="InterPro" id="IPR027304">
    <property type="entry name" value="Trigger_fact/SurA_dom_sf"/>
</dbReference>
<proteinExistence type="inferred from homology"/>
<dbReference type="SUPFAM" id="SSF102735">
    <property type="entry name" value="Trigger factor ribosome-binding domain"/>
    <property type="match status" value="1"/>
</dbReference>
<accession>A0A563VJ96</accession>
<evidence type="ECO:0000256" key="10">
    <source>
        <dbReference type="ARBA" id="ARBA00024849"/>
    </source>
</evidence>
<dbReference type="GO" id="GO:0005737">
    <property type="term" value="C:cytoplasm"/>
    <property type="evidence" value="ECO:0007669"/>
    <property type="project" value="UniProtKB-SubCell"/>
</dbReference>
<dbReference type="OrthoDB" id="9767721at2"/>
<evidence type="ECO:0000313" key="18">
    <source>
        <dbReference type="Proteomes" id="UP000320055"/>
    </source>
</evidence>
<keyword evidence="6 12" id="KW-0697">Rotamase</keyword>
<dbReference type="HAMAP" id="MF_00303">
    <property type="entry name" value="Trigger_factor_Tig"/>
    <property type="match status" value="1"/>
</dbReference>
<evidence type="ECO:0000256" key="11">
    <source>
        <dbReference type="ARBA" id="ARBA00029986"/>
    </source>
</evidence>
<keyword evidence="8 12" id="KW-0413">Isomerase</keyword>
<dbReference type="NCBIfam" id="TIGR00115">
    <property type="entry name" value="tig"/>
    <property type="match status" value="1"/>
</dbReference>
<dbReference type="FunFam" id="3.10.50.40:FF:000001">
    <property type="entry name" value="Trigger factor"/>
    <property type="match status" value="1"/>
</dbReference>
<dbReference type="GO" id="GO:0051301">
    <property type="term" value="P:cell division"/>
    <property type="evidence" value="ECO:0007669"/>
    <property type="project" value="UniProtKB-KW"/>
</dbReference>
<evidence type="ECO:0000256" key="7">
    <source>
        <dbReference type="ARBA" id="ARBA00023186"/>
    </source>
</evidence>
<evidence type="ECO:0000256" key="1">
    <source>
        <dbReference type="ARBA" id="ARBA00000971"/>
    </source>
</evidence>
<evidence type="ECO:0000256" key="4">
    <source>
        <dbReference type="ARBA" id="ARBA00016902"/>
    </source>
</evidence>
<dbReference type="EC" id="5.2.1.8" evidence="3 12"/>
<dbReference type="SUPFAM" id="SSF54534">
    <property type="entry name" value="FKBP-like"/>
    <property type="match status" value="1"/>
</dbReference>
<dbReference type="PIRSF" id="PIRSF003095">
    <property type="entry name" value="Trigger_factor"/>
    <property type="match status" value="1"/>
</dbReference>
<evidence type="ECO:0000256" key="6">
    <source>
        <dbReference type="ARBA" id="ARBA00023110"/>
    </source>
</evidence>
<dbReference type="Gene3D" id="3.30.70.1050">
    <property type="entry name" value="Trigger factor ribosome-binding domain"/>
    <property type="match status" value="1"/>
</dbReference>
<name>A0A563VJ96_9CYAN</name>
<dbReference type="GO" id="GO:0015031">
    <property type="term" value="P:protein transport"/>
    <property type="evidence" value="ECO:0007669"/>
    <property type="project" value="UniProtKB-UniRule"/>
</dbReference>
<evidence type="ECO:0000256" key="14">
    <source>
        <dbReference type="RuleBase" id="RU003914"/>
    </source>
</evidence>
<evidence type="ECO:0000256" key="5">
    <source>
        <dbReference type="ARBA" id="ARBA00022618"/>
    </source>
</evidence>
<reference evidence="17 18" key="1">
    <citation type="submission" date="2019-01" db="EMBL/GenBank/DDBJ databases">
        <authorList>
            <person name="Brito A."/>
        </authorList>
    </citation>
    <scope>NUCLEOTIDE SEQUENCE [LARGE SCALE GENOMIC DNA]</scope>
    <source>
        <strain evidence="17">1</strain>
    </source>
</reference>
<dbReference type="PANTHER" id="PTHR30560">
    <property type="entry name" value="TRIGGER FACTOR CHAPERONE AND PEPTIDYL-PROLYL CIS/TRANS ISOMERASE"/>
    <property type="match status" value="1"/>
</dbReference>
<dbReference type="Gene3D" id="1.10.3120.10">
    <property type="entry name" value="Trigger factor, C-terminal domain"/>
    <property type="match status" value="1"/>
</dbReference>
<dbReference type="Pfam" id="PF05697">
    <property type="entry name" value="Trigger_N"/>
    <property type="match status" value="1"/>
</dbReference>
<feature type="domain" description="PPIase FKBP-type" evidence="16">
    <location>
        <begin position="169"/>
        <end position="259"/>
    </location>
</feature>
<comment type="similarity">
    <text evidence="2 12 14">Belongs to the FKBP-type PPIase family. Tig subfamily.</text>
</comment>
<keyword evidence="18" id="KW-1185">Reference proteome</keyword>
<dbReference type="InterPro" id="IPR037041">
    <property type="entry name" value="Trigger_fac_C_sf"/>
</dbReference>
<sequence length="469" mass="52020">MKVTQEKLPDSQIGLEIEISGDTSRNTYEKVISQLARSSNIPGFRKGKVPRPVLLQRMGTQRIKAAALEEIIQTSLADALKQEDINALGNYTLRSSFDELVQQYEPGETLVFSAAVDVVPSPELGDYQNLSVKAEESQYESQELSDYLEQLRNQQADVVPVENRAAESGDIAIVDFAGKLTEGEAAGTEIEGGTATDFQVELVEGKLIPGMIEGIIGMKPEETKEVAVTFPEDYPKEELAGQPADFSITLKELKTKELPELDDDFAEEASNGEHETLAAFKESLEKQFQEKADNETKNNINNALIEVLLEQSQVEIPETMLQEEVTQVLTQTLMQMQQMGLDVKQIVNSDTVPRMRENARPEAITNLKKSLVLAEIAAQENLKPDESAIKDKMAEISQELVDREIDQEKLRTMVEEDLTTENTLDWLREKAQVELLPPGSLAEAEEAESEETETESEGAEAESNPETSV</sequence>
<gene>
    <name evidence="12 17" type="primary">tig</name>
    <name evidence="17" type="ORF">H1P_1050014</name>
</gene>
<keyword evidence="5 12" id="KW-0132">Cell division</keyword>
<dbReference type="InterPro" id="IPR005215">
    <property type="entry name" value="Trig_fac"/>
</dbReference>
<comment type="function">
    <text evidence="10 12">Involved in protein export. Acts as a chaperone by maintaining the newly synthesized protein in an open conformation. Functions as a peptidyl-prolyl cis-trans isomerase.</text>
</comment>
<dbReference type="EMBL" id="CAACVJ010000008">
    <property type="protein sequence ID" value="VEP11463.1"/>
    <property type="molecule type" value="Genomic_DNA"/>
</dbReference>
<dbReference type="FunFam" id="3.30.70.1050:FF:000004">
    <property type="entry name" value="Trigger factor"/>
    <property type="match status" value="1"/>
</dbReference>
<protein>
    <recommendedName>
        <fullName evidence="4 12">Trigger factor</fullName>
        <shortName evidence="12">TF</shortName>
        <ecNumber evidence="3 12">5.2.1.8</ecNumber>
    </recommendedName>
    <alternativeName>
        <fullName evidence="11 12">PPIase</fullName>
    </alternativeName>
</protein>
<dbReference type="SUPFAM" id="SSF109998">
    <property type="entry name" value="Triger factor/SurA peptide-binding domain-like"/>
    <property type="match status" value="1"/>
</dbReference>
<dbReference type="AlphaFoldDB" id="A0A563VJ96"/>
<dbReference type="Pfam" id="PF05698">
    <property type="entry name" value="Trigger_C"/>
    <property type="match status" value="1"/>
</dbReference>
<dbReference type="Pfam" id="PF00254">
    <property type="entry name" value="FKBP_C"/>
    <property type="match status" value="1"/>
</dbReference>
<keyword evidence="9 12" id="KW-0131">Cell cycle</keyword>
<dbReference type="GO" id="GO:0051083">
    <property type="term" value="P:'de novo' cotranslational protein folding"/>
    <property type="evidence" value="ECO:0007669"/>
    <property type="project" value="TreeGrafter"/>
</dbReference>
<comment type="subcellular location">
    <subcellularLocation>
        <location evidence="12">Cytoplasm</location>
    </subcellularLocation>
    <text evidence="12">About half TF is bound to the ribosome near the polypeptide exit tunnel while the other half is free in the cytoplasm.</text>
</comment>
<evidence type="ECO:0000256" key="15">
    <source>
        <dbReference type="SAM" id="MobiDB-lite"/>
    </source>
</evidence>
<evidence type="ECO:0000256" key="9">
    <source>
        <dbReference type="ARBA" id="ARBA00023306"/>
    </source>
</evidence>
<keyword evidence="7 12" id="KW-0143">Chaperone</keyword>
<dbReference type="InterPro" id="IPR008880">
    <property type="entry name" value="Trigger_fac_C"/>
</dbReference>
<dbReference type="InterPro" id="IPR001179">
    <property type="entry name" value="PPIase_FKBP_dom"/>
</dbReference>
<evidence type="ECO:0000256" key="2">
    <source>
        <dbReference type="ARBA" id="ARBA00005464"/>
    </source>
</evidence>
<dbReference type="InterPro" id="IPR008881">
    <property type="entry name" value="Trigger_fac_ribosome-bd_bac"/>
</dbReference>
<evidence type="ECO:0000256" key="13">
    <source>
        <dbReference type="PROSITE-ProRule" id="PRU00277"/>
    </source>
</evidence>
<evidence type="ECO:0000259" key="16">
    <source>
        <dbReference type="PROSITE" id="PS50059"/>
    </source>
</evidence>
<dbReference type="PROSITE" id="PS50059">
    <property type="entry name" value="FKBP_PPIASE"/>
    <property type="match status" value="1"/>
</dbReference>
<evidence type="ECO:0000256" key="3">
    <source>
        <dbReference type="ARBA" id="ARBA00013194"/>
    </source>
</evidence>
<evidence type="ECO:0000313" key="17">
    <source>
        <dbReference type="EMBL" id="VEP11463.1"/>
    </source>
</evidence>
<dbReference type="PANTHER" id="PTHR30560:SF3">
    <property type="entry name" value="TRIGGER FACTOR-LIKE PROTEIN TIG, CHLOROPLASTIC"/>
    <property type="match status" value="1"/>
</dbReference>
<dbReference type="Proteomes" id="UP000320055">
    <property type="component" value="Unassembled WGS sequence"/>
</dbReference>
<evidence type="ECO:0000256" key="12">
    <source>
        <dbReference type="HAMAP-Rule" id="MF_00303"/>
    </source>
</evidence>
<dbReference type="InterPro" id="IPR046357">
    <property type="entry name" value="PPIase_dom_sf"/>
</dbReference>
<dbReference type="RefSeq" id="WP_144868955.1">
    <property type="nucleotide sequence ID" value="NZ_LR213861.1"/>
</dbReference>
<feature type="region of interest" description="Disordered" evidence="15">
    <location>
        <begin position="429"/>
        <end position="469"/>
    </location>
</feature>